<keyword evidence="2 5" id="KW-0812">Transmembrane</keyword>
<dbReference type="InterPro" id="IPR004895">
    <property type="entry name" value="Prenylated_rab_accept_PRA1"/>
</dbReference>
<evidence type="ECO:0000256" key="5">
    <source>
        <dbReference type="RuleBase" id="RU363107"/>
    </source>
</evidence>
<comment type="subcellular location">
    <subcellularLocation>
        <location evidence="1 5">Membrane</location>
        <topology evidence="1 5">Multi-pass membrane protein</topology>
    </subcellularLocation>
</comment>
<evidence type="ECO:0000313" key="7">
    <source>
        <dbReference type="Proteomes" id="UP000189580"/>
    </source>
</evidence>
<evidence type="ECO:0000256" key="4">
    <source>
        <dbReference type="ARBA" id="ARBA00023136"/>
    </source>
</evidence>
<keyword evidence="7" id="KW-1185">Reference proteome</keyword>
<reference evidence="6 7" key="1">
    <citation type="submission" date="2016-02" db="EMBL/GenBank/DDBJ databases">
        <title>Complete genome sequence and transcriptome regulation of the pentose utilising yeast Sugiyamaella lignohabitans.</title>
        <authorList>
            <person name="Bellasio M."/>
            <person name="Peymann A."/>
            <person name="Valli M."/>
            <person name="Sipitzky M."/>
            <person name="Graf A."/>
            <person name="Sauer M."/>
            <person name="Marx H."/>
            <person name="Mattanovich D."/>
        </authorList>
    </citation>
    <scope>NUCLEOTIDE SEQUENCE [LARGE SCALE GENOMIC DNA]</scope>
    <source>
        <strain evidence="6 7">CBS 10342</strain>
    </source>
</reference>
<gene>
    <name evidence="6" type="primary">YIP3</name>
    <name evidence="6" type="ORF">AWJ20_1944</name>
</gene>
<evidence type="ECO:0000313" key="6">
    <source>
        <dbReference type="EMBL" id="ANB13645.1"/>
    </source>
</evidence>
<dbReference type="Proteomes" id="UP000189580">
    <property type="component" value="Chromosome a"/>
</dbReference>
<name>A0A167E4Y4_9ASCO</name>
<comment type="similarity">
    <text evidence="5">Belongs to the PRA1 family.</text>
</comment>
<sequence>MIGIGMLQGQDLVLPFGTITTSSLYTTLFIIAVPLGIFASPLSTLFWLIGASGVTILGHATLMEKPIESAFAEEQV</sequence>
<evidence type="ECO:0000256" key="1">
    <source>
        <dbReference type="ARBA" id="ARBA00004141"/>
    </source>
</evidence>
<dbReference type="GO" id="GO:0016020">
    <property type="term" value="C:membrane"/>
    <property type="evidence" value="ECO:0007669"/>
    <property type="project" value="UniProtKB-SubCell"/>
</dbReference>
<proteinExistence type="inferred from homology"/>
<dbReference type="Pfam" id="PF03208">
    <property type="entry name" value="PRA1"/>
    <property type="match status" value="1"/>
</dbReference>
<evidence type="ECO:0000256" key="3">
    <source>
        <dbReference type="ARBA" id="ARBA00022989"/>
    </source>
</evidence>
<protein>
    <recommendedName>
        <fullName evidence="5">PRA1 family protein</fullName>
    </recommendedName>
</protein>
<feature type="transmembrane region" description="Helical" evidence="5">
    <location>
        <begin position="45"/>
        <end position="62"/>
    </location>
</feature>
<evidence type="ECO:0000256" key="2">
    <source>
        <dbReference type="ARBA" id="ARBA00022692"/>
    </source>
</evidence>
<dbReference type="RefSeq" id="XP_018736122.1">
    <property type="nucleotide sequence ID" value="XM_018878861.1"/>
</dbReference>
<organism evidence="6 7">
    <name type="scientific">Sugiyamaella lignohabitans</name>
    <dbReference type="NCBI Taxonomy" id="796027"/>
    <lineage>
        <taxon>Eukaryota</taxon>
        <taxon>Fungi</taxon>
        <taxon>Dikarya</taxon>
        <taxon>Ascomycota</taxon>
        <taxon>Saccharomycotina</taxon>
        <taxon>Dipodascomycetes</taxon>
        <taxon>Dipodascales</taxon>
        <taxon>Trichomonascaceae</taxon>
        <taxon>Sugiyamaella</taxon>
    </lineage>
</organism>
<keyword evidence="4 5" id="KW-0472">Membrane</keyword>
<accession>A0A167E4Y4</accession>
<dbReference type="KEGG" id="slb:AWJ20_1944"/>
<keyword evidence="3 5" id="KW-1133">Transmembrane helix</keyword>
<dbReference type="EMBL" id="CP014501">
    <property type="protein sequence ID" value="ANB13645.1"/>
    <property type="molecule type" value="Genomic_DNA"/>
</dbReference>
<feature type="transmembrane region" description="Helical" evidence="5">
    <location>
        <begin position="12"/>
        <end position="39"/>
    </location>
</feature>
<dbReference type="OrthoDB" id="63113at2759"/>
<dbReference type="AlphaFoldDB" id="A0A167E4Y4"/>
<dbReference type="GeneID" id="30033801"/>